<dbReference type="EMBL" id="CM018046">
    <property type="protein sequence ID" value="KAA8525200.1"/>
    <property type="molecule type" value="Genomic_DNA"/>
</dbReference>
<dbReference type="GO" id="GO:0043531">
    <property type="term" value="F:ADP binding"/>
    <property type="evidence" value="ECO:0007669"/>
    <property type="project" value="InterPro"/>
</dbReference>
<gene>
    <name evidence="2" type="ORF">F0562_006936</name>
</gene>
<evidence type="ECO:0000313" key="3">
    <source>
        <dbReference type="Proteomes" id="UP000325577"/>
    </source>
</evidence>
<organism evidence="2 3">
    <name type="scientific">Nyssa sinensis</name>
    <dbReference type="NCBI Taxonomy" id="561372"/>
    <lineage>
        <taxon>Eukaryota</taxon>
        <taxon>Viridiplantae</taxon>
        <taxon>Streptophyta</taxon>
        <taxon>Embryophyta</taxon>
        <taxon>Tracheophyta</taxon>
        <taxon>Spermatophyta</taxon>
        <taxon>Magnoliopsida</taxon>
        <taxon>eudicotyledons</taxon>
        <taxon>Gunneridae</taxon>
        <taxon>Pentapetalae</taxon>
        <taxon>asterids</taxon>
        <taxon>Cornales</taxon>
        <taxon>Nyssaceae</taxon>
        <taxon>Nyssa</taxon>
    </lineage>
</organism>
<dbReference type="Pfam" id="PF00931">
    <property type="entry name" value="NB-ARC"/>
    <property type="match status" value="1"/>
</dbReference>
<dbReference type="InterPro" id="IPR002182">
    <property type="entry name" value="NB-ARC"/>
</dbReference>
<reference evidence="2 3" key="1">
    <citation type="submission" date="2019-09" db="EMBL/GenBank/DDBJ databases">
        <title>A chromosome-level genome assembly of the Chinese tupelo Nyssa sinensis.</title>
        <authorList>
            <person name="Yang X."/>
            <person name="Kang M."/>
            <person name="Yang Y."/>
            <person name="Xiong H."/>
            <person name="Wang M."/>
            <person name="Zhang Z."/>
            <person name="Wang Z."/>
            <person name="Wu H."/>
            <person name="Ma T."/>
            <person name="Liu J."/>
            <person name="Xi Z."/>
        </authorList>
    </citation>
    <scope>NUCLEOTIDE SEQUENCE [LARGE SCALE GENOMIC DNA]</scope>
    <source>
        <strain evidence="2">J267</strain>
        <tissue evidence="2">Leaf</tissue>
    </source>
</reference>
<sequence>MAADYLQFLKNKFIDDFKEALEEFDEFPLHPHFQKILEVLQARNISPATPLALKDPLYRLKFALAACSMFAEKERERKAHDKKDHFKVHSLKKLWFLYKTRKRLLKVEAKLCKTVDNEAVESSPLDLSLITSLKGYLPMSQSLGLQSMGMGGVGKTALANEVFWRVESQFDLKLWIRLSHKLNPEDVDSRIEIVRKILEHFEETTNHAFLDDLLCALYDNLRDRRWMVQAILVISPTACQRGVGVPS</sequence>
<feature type="domain" description="NB-ARC" evidence="1">
    <location>
        <begin position="147"/>
        <end position="227"/>
    </location>
</feature>
<name>A0A5J5A434_9ASTE</name>
<dbReference type="SUPFAM" id="SSF52540">
    <property type="entry name" value="P-loop containing nucleoside triphosphate hydrolases"/>
    <property type="match status" value="1"/>
</dbReference>
<dbReference type="Proteomes" id="UP000325577">
    <property type="component" value="Linkage Group LG3"/>
</dbReference>
<accession>A0A5J5A434</accession>
<dbReference type="Gene3D" id="3.40.50.300">
    <property type="entry name" value="P-loop containing nucleotide triphosphate hydrolases"/>
    <property type="match status" value="1"/>
</dbReference>
<dbReference type="InterPro" id="IPR027417">
    <property type="entry name" value="P-loop_NTPase"/>
</dbReference>
<evidence type="ECO:0000259" key="1">
    <source>
        <dbReference type="Pfam" id="PF00931"/>
    </source>
</evidence>
<dbReference type="AlphaFoldDB" id="A0A5J5A434"/>
<keyword evidence="3" id="KW-1185">Reference proteome</keyword>
<evidence type="ECO:0000313" key="2">
    <source>
        <dbReference type="EMBL" id="KAA8525200.1"/>
    </source>
</evidence>
<dbReference type="OrthoDB" id="1900634at2759"/>
<proteinExistence type="predicted"/>
<protein>
    <recommendedName>
        <fullName evidence="1">NB-ARC domain-containing protein</fullName>
    </recommendedName>
</protein>